<protein>
    <submittedName>
        <fullName evidence="2">Uncharacterized protein</fullName>
    </submittedName>
</protein>
<dbReference type="EMBL" id="QVEV01000074">
    <property type="protein sequence ID" value="RGC08676.1"/>
    <property type="molecule type" value="Genomic_DNA"/>
</dbReference>
<dbReference type="Proteomes" id="UP000260025">
    <property type="component" value="Unassembled WGS sequence"/>
</dbReference>
<keyword evidence="1" id="KW-0472">Membrane</keyword>
<feature type="transmembrane region" description="Helical" evidence="1">
    <location>
        <begin position="6"/>
        <end position="26"/>
    </location>
</feature>
<evidence type="ECO:0000313" key="3">
    <source>
        <dbReference type="Proteomes" id="UP000260025"/>
    </source>
</evidence>
<keyword evidence="1" id="KW-0812">Transmembrane</keyword>
<keyword evidence="1" id="KW-1133">Transmembrane helix</keyword>
<sequence>MDIDPLTLSIIILFIANMAQAIFLLIKHMSIYSKIRWLLIVLYTITGLSIVNTLYLLFQTFTE</sequence>
<name>A0A3E2VDJ9_CLOIN</name>
<reference evidence="2 3" key="1">
    <citation type="submission" date="2018-08" db="EMBL/GenBank/DDBJ databases">
        <title>A genome reference for cultivated species of the human gut microbiota.</title>
        <authorList>
            <person name="Zou Y."/>
            <person name="Xue W."/>
            <person name="Luo G."/>
        </authorList>
    </citation>
    <scope>NUCLEOTIDE SEQUENCE [LARGE SCALE GENOMIC DNA]</scope>
    <source>
        <strain evidence="2 3">OF01-2LB</strain>
    </source>
</reference>
<accession>A0A3E2VDJ9</accession>
<proteinExistence type="predicted"/>
<comment type="caution">
    <text evidence="2">The sequence shown here is derived from an EMBL/GenBank/DDBJ whole genome shotgun (WGS) entry which is preliminary data.</text>
</comment>
<organism evidence="2 3">
    <name type="scientific">Clostridium innocuum</name>
    <dbReference type="NCBI Taxonomy" id="1522"/>
    <lineage>
        <taxon>Bacteria</taxon>
        <taxon>Bacillati</taxon>
        <taxon>Bacillota</taxon>
        <taxon>Clostridia</taxon>
        <taxon>Eubacteriales</taxon>
        <taxon>Clostridiaceae</taxon>
        <taxon>Clostridium</taxon>
    </lineage>
</organism>
<gene>
    <name evidence="2" type="ORF">DXA38_21900</name>
</gene>
<feature type="transmembrane region" description="Helical" evidence="1">
    <location>
        <begin position="38"/>
        <end position="58"/>
    </location>
</feature>
<evidence type="ECO:0000313" key="2">
    <source>
        <dbReference type="EMBL" id="RGC08676.1"/>
    </source>
</evidence>
<dbReference type="AlphaFoldDB" id="A0A3E2VDJ9"/>
<evidence type="ECO:0000256" key="1">
    <source>
        <dbReference type="SAM" id="Phobius"/>
    </source>
</evidence>